<evidence type="ECO:0000313" key="6">
    <source>
        <dbReference type="Proteomes" id="UP000267251"/>
    </source>
</evidence>
<evidence type="ECO:0000256" key="1">
    <source>
        <dbReference type="ARBA" id="ARBA00006484"/>
    </source>
</evidence>
<evidence type="ECO:0000313" key="4">
    <source>
        <dbReference type="EMBL" id="RKP14251.1"/>
    </source>
</evidence>
<dbReference type="PRINTS" id="PR00081">
    <property type="entry name" value="GDHRDH"/>
</dbReference>
<dbReference type="EMBL" id="KZ987861">
    <property type="protein sequence ID" value="RKP14256.1"/>
    <property type="molecule type" value="Genomic_DNA"/>
</dbReference>
<name>A0A4P9Y5H1_9FUNG</name>
<gene>
    <name evidence="4" type="ORF">BJ684DRAFT_19319</name>
    <name evidence="5" type="ORF">BJ684DRAFT_19324</name>
</gene>
<keyword evidence="6" id="KW-1185">Reference proteome</keyword>
<dbReference type="PROSITE" id="PS00061">
    <property type="entry name" value="ADH_SHORT"/>
    <property type="match status" value="1"/>
</dbReference>
<evidence type="ECO:0000313" key="5">
    <source>
        <dbReference type="EMBL" id="RKP14256.1"/>
    </source>
</evidence>
<organism evidence="5 6">
    <name type="scientific">Piptocephalis cylindrospora</name>
    <dbReference type="NCBI Taxonomy" id="1907219"/>
    <lineage>
        <taxon>Eukaryota</taxon>
        <taxon>Fungi</taxon>
        <taxon>Fungi incertae sedis</taxon>
        <taxon>Zoopagomycota</taxon>
        <taxon>Zoopagomycotina</taxon>
        <taxon>Zoopagomycetes</taxon>
        <taxon>Zoopagales</taxon>
        <taxon>Piptocephalidaceae</taxon>
        <taxon>Piptocephalis</taxon>
    </lineage>
</organism>
<proteinExistence type="inferred from homology"/>
<protein>
    <submittedName>
        <fullName evidence="5">Uncharacterized protein</fullName>
    </submittedName>
</protein>
<reference evidence="6" key="1">
    <citation type="journal article" date="2018" name="Nat. Microbiol.">
        <title>Leveraging single-cell genomics to expand the fungal tree of life.</title>
        <authorList>
            <person name="Ahrendt S.R."/>
            <person name="Quandt C.A."/>
            <person name="Ciobanu D."/>
            <person name="Clum A."/>
            <person name="Salamov A."/>
            <person name="Andreopoulos B."/>
            <person name="Cheng J.F."/>
            <person name="Woyke T."/>
            <person name="Pelin A."/>
            <person name="Henrissat B."/>
            <person name="Reynolds N.K."/>
            <person name="Benny G.L."/>
            <person name="Smith M.E."/>
            <person name="James T.Y."/>
            <person name="Grigoriev I.V."/>
        </authorList>
    </citation>
    <scope>NUCLEOTIDE SEQUENCE [LARGE SCALE GENOMIC DNA]</scope>
</reference>
<dbReference type="InterPro" id="IPR036291">
    <property type="entry name" value="NAD(P)-bd_dom_sf"/>
</dbReference>
<dbReference type="SUPFAM" id="SSF51735">
    <property type="entry name" value="NAD(P)-binding Rossmann-fold domains"/>
    <property type="match status" value="1"/>
</dbReference>
<keyword evidence="2" id="KW-0521">NADP</keyword>
<dbReference type="PANTHER" id="PTHR24321">
    <property type="entry name" value="DEHYDROGENASES, SHORT CHAIN"/>
    <property type="match status" value="1"/>
</dbReference>
<dbReference type="OrthoDB" id="4131217at2759"/>
<dbReference type="EMBL" id="KZ987861">
    <property type="protein sequence ID" value="RKP14251.1"/>
    <property type="molecule type" value="Genomic_DNA"/>
</dbReference>
<dbReference type="AlphaFoldDB" id="A0A4P9Y5H1"/>
<sequence>MRINAESVFLALKHAGARMAEGGGGSIILTASVAGVRSGAGSVEYSASKAAVVSMAQTGSAQLAGTNVRVNAICPGLIETNMTKPLFDGARQRKNLDKVGQLNPMMRYGHSKEIASVALFLASGMSSYVNGQSICVDGGLSASHPVIPGKFF</sequence>
<evidence type="ECO:0000256" key="3">
    <source>
        <dbReference type="ARBA" id="ARBA00023002"/>
    </source>
</evidence>
<dbReference type="Proteomes" id="UP000267251">
    <property type="component" value="Unassembled WGS sequence"/>
</dbReference>
<evidence type="ECO:0000256" key="2">
    <source>
        <dbReference type="ARBA" id="ARBA00022857"/>
    </source>
</evidence>
<dbReference type="PANTHER" id="PTHR24321:SF8">
    <property type="entry name" value="ESTRADIOL 17-BETA-DEHYDROGENASE 8-RELATED"/>
    <property type="match status" value="1"/>
</dbReference>
<dbReference type="CDD" id="cd05233">
    <property type="entry name" value="SDR_c"/>
    <property type="match status" value="1"/>
</dbReference>
<dbReference type="InterPro" id="IPR020904">
    <property type="entry name" value="Sc_DH/Rdtase_CS"/>
</dbReference>
<dbReference type="Pfam" id="PF13561">
    <property type="entry name" value="adh_short_C2"/>
    <property type="match status" value="1"/>
</dbReference>
<comment type="similarity">
    <text evidence="1">Belongs to the short-chain dehydrogenases/reductases (SDR) family.</text>
</comment>
<dbReference type="InterPro" id="IPR002347">
    <property type="entry name" value="SDR_fam"/>
</dbReference>
<reference evidence="5" key="2">
    <citation type="submission" date="2018-06" db="EMBL/GenBank/DDBJ databases">
        <title>Leveraging single-cell genomics to expand the Fungal Tree of Life.</title>
        <authorList>
            <consortium name="DOE Joint Genome Institute"/>
            <person name="Ahrendt S.R."/>
            <person name="Quandt C.A."/>
            <person name="Ciobanu D."/>
            <person name="Clum A."/>
            <person name="Salamov A."/>
            <person name="Andreopoulos B."/>
            <person name="Cheng J.-F."/>
            <person name="Woyke T."/>
            <person name="Pelin A."/>
            <person name="Henrissat B."/>
            <person name="Reynolds N."/>
            <person name="Benny G.L."/>
            <person name="Smith M.E."/>
            <person name="James T.Y."/>
            <person name="Grigoriev I.V."/>
        </authorList>
    </citation>
    <scope>NUCLEOTIDE SEQUENCE</scope>
    <source>
        <strain evidence="5">RSA 2659</strain>
    </source>
</reference>
<keyword evidence="3" id="KW-0560">Oxidoreductase</keyword>
<dbReference type="Gene3D" id="3.40.50.720">
    <property type="entry name" value="NAD(P)-binding Rossmann-like Domain"/>
    <property type="match status" value="1"/>
</dbReference>
<accession>A0A4P9Y5H1</accession>
<dbReference type="GO" id="GO:0016491">
    <property type="term" value="F:oxidoreductase activity"/>
    <property type="evidence" value="ECO:0007669"/>
    <property type="project" value="UniProtKB-KW"/>
</dbReference>